<evidence type="ECO:0000259" key="8">
    <source>
        <dbReference type="PROSITE" id="PS50893"/>
    </source>
</evidence>
<evidence type="ECO:0000256" key="4">
    <source>
        <dbReference type="ARBA" id="ARBA00022840"/>
    </source>
</evidence>
<accession>A0A1M7KJY9</accession>
<keyword evidence="4" id="KW-0067">ATP-binding</keyword>
<dbReference type="PROSITE" id="PS50893">
    <property type="entry name" value="ABC_TRANSPORTER_2"/>
    <property type="match status" value="1"/>
</dbReference>
<keyword evidence="3" id="KW-0547">Nucleotide-binding</keyword>
<gene>
    <name evidence="10" type="ORF">SAMN02746066_02767</name>
</gene>
<keyword evidence="2 7" id="KW-0812">Transmembrane</keyword>
<feature type="domain" description="ABC transporter" evidence="8">
    <location>
        <begin position="231"/>
        <end position="444"/>
    </location>
</feature>
<dbReference type="CDD" id="cd07346">
    <property type="entry name" value="ABC_6TM_exporters"/>
    <property type="match status" value="1"/>
</dbReference>
<feature type="transmembrane region" description="Helical" evidence="7">
    <location>
        <begin position="136"/>
        <end position="160"/>
    </location>
</feature>
<dbReference type="InterPro" id="IPR003439">
    <property type="entry name" value="ABC_transporter-like_ATP-bd"/>
</dbReference>
<reference evidence="10 11" key="1">
    <citation type="submission" date="2016-11" db="EMBL/GenBank/DDBJ databases">
        <authorList>
            <person name="Jaros S."/>
            <person name="Januszkiewicz K."/>
            <person name="Wedrychowicz H."/>
        </authorList>
    </citation>
    <scope>NUCLEOTIDE SEQUENCE [LARGE SCALE GENOMIC DNA]</scope>
    <source>
        <strain evidence="10 11">DSM 15930</strain>
    </source>
</reference>
<evidence type="ECO:0000256" key="3">
    <source>
        <dbReference type="ARBA" id="ARBA00022741"/>
    </source>
</evidence>
<dbReference type="InterPro" id="IPR036640">
    <property type="entry name" value="ABC1_TM_sf"/>
</dbReference>
<evidence type="ECO:0000256" key="6">
    <source>
        <dbReference type="ARBA" id="ARBA00023136"/>
    </source>
</evidence>
<evidence type="ECO:0000256" key="7">
    <source>
        <dbReference type="SAM" id="Phobius"/>
    </source>
</evidence>
<evidence type="ECO:0000256" key="1">
    <source>
        <dbReference type="ARBA" id="ARBA00004651"/>
    </source>
</evidence>
<dbReference type="Gene3D" id="1.20.1560.10">
    <property type="entry name" value="ABC transporter type 1, transmembrane domain"/>
    <property type="match status" value="1"/>
</dbReference>
<comment type="subcellular location">
    <subcellularLocation>
        <location evidence="1">Cell membrane</location>
        <topology evidence="1">Multi-pass membrane protein</topology>
    </subcellularLocation>
</comment>
<dbReference type="Proteomes" id="UP000184038">
    <property type="component" value="Unassembled WGS sequence"/>
</dbReference>
<evidence type="ECO:0000259" key="9">
    <source>
        <dbReference type="PROSITE" id="PS50929"/>
    </source>
</evidence>
<dbReference type="InterPro" id="IPR011527">
    <property type="entry name" value="ABC1_TM_dom"/>
</dbReference>
<dbReference type="GO" id="GO:0016887">
    <property type="term" value="F:ATP hydrolysis activity"/>
    <property type="evidence" value="ECO:0007669"/>
    <property type="project" value="InterPro"/>
</dbReference>
<feature type="transmembrane region" description="Helical" evidence="7">
    <location>
        <begin position="35"/>
        <end position="68"/>
    </location>
</feature>
<dbReference type="OrthoDB" id="1887693at2"/>
<keyword evidence="5 7" id="KW-1133">Transmembrane helix</keyword>
<organism evidence="10 11">
    <name type="scientific">Anaerosporobacter mobilis DSM 15930</name>
    <dbReference type="NCBI Taxonomy" id="1120996"/>
    <lineage>
        <taxon>Bacteria</taxon>
        <taxon>Bacillati</taxon>
        <taxon>Bacillota</taxon>
        <taxon>Clostridia</taxon>
        <taxon>Lachnospirales</taxon>
        <taxon>Lachnospiraceae</taxon>
        <taxon>Anaerosporobacter</taxon>
    </lineage>
</organism>
<dbReference type="InterPro" id="IPR027417">
    <property type="entry name" value="P-loop_NTPase"/>
</dbReference>
<dbReference type="Pfam" id="PF00664">
    <property type="entry name" value="ABC_membrane"/>
    <property type="match status" value="1"/>
</dbReference>
<keyword evidence="6 7" id="KW-0472">Membrane</keyword>
<protein>
    <submittedName>
        <fullName evidence="10">ABC-type multidrug transport system, ATPase and permease component</fullName>
    </submittedName>
</protein>
<dbReference type="RefSeq" id="WP_084139264.1">
    <property type="nucleotide sequence ID" value="NZ_FRCP01000014.1"/>
</dbReference>
<dbReference type="STRING" id="1120996.SAMN02746066_02767"/>
<name>A0A1M7KJY9_9FIRM</name>
<evidence type="ECO:0000256" key="2">
    <source>
        <dbReference type="ARBA" id="ARBA00022692"/>
    </source>
</evidence>
<dbReference type="AlphaFoldDB" id="A0A1M7KJY9"/>
<dbReference type="Gene3D" id="3.40.50.300">
    <property type="entry name" value="P-loop containing nucleotide triphosphate hydrolases"/>
    <property type="match status" value="1"/>
</dbReference>
<dbReference type="SUPFAM" id="SSF52540">
    <property type="entry name" value="P-loop containing nucleoside triphosphate hydrolases"/>
    <property type="match status" value="1"/>
</dbReference>
<dbReference type="EMBL" id="FRCP01000014">
    <property type="protein sequence ID" value="SHM65706.1"/>
    <property type="molecule type" value="Genomic_DNA"/>
</dbReference>
<evidence type="ECO:0000313" key="11">
    <source>
        <dbReference type="Proteomes" id="UP000184038"/>
    </source>
</evidence>
<dbReference type="SMART" id="SM00382">
    <property type="entry name" value="AAA"/>
    <property type="match status" value="1"/>
</dbReference>
<dbReference type="PANTHER" id="PTHR43394:SF1">
    <property type="entry name" value="ATP-BINDING CASSETTE SUB-FAMILY B MEMBER 10, MITOCHONDRIAL"/>
    <property type="match status" value="1"/>
</dbReference>
<dbReference type="GO" id="GO:0015421">
    <property type="term" value="F:ABC-type oligopeptide transporter activity"/>
    <property type="evidence" value="ECO:0007669"/>
    <property type="project" value="TreeGrafter"/>
</dbReference>
<evidence type="ECO:0000313" key="10">
    <source>
        <dbReference type="EMBL" id="SHM65706.1"/>
    </source>
</evidence>
<dbReference type="PROSITE" id="PS50929">
    <property type="entry name" value="ABC_TM1F"/>
    <property type="match status" value="1"/>
</dbReference>
<dbReference type="Pfam" id="PF00005">
    <property type="entry name" value="ABC_tran"/>
    <property type="match status" value="1"/>
</dbReference>
<dbReference type="GO" id="GO:0005524">
    <property type="term" value="F:ATP binding"/>
    <property type="evidence" value="ECO:0007669"/>
    <property type="project" value="UniProtKB-KW"/>
</dbReference>
<dbReference type="SUPFAM" id="SSF90123">
    <property type="entry name" value="ABC transporter transmembrane region"/>
    <property type="match status" value="1"/>
</dbReference>
<evidence type="ECO:0000256" key="5">
    <source>
        <dbReference type="ARBA" id="ARBA00022989"/>
    </source>
</evidence>
<dbReference type="InterPro" id="IPR039421">
    <property type="entry name" value="Type_1_exporter"/>
</dbReference>
<dbReference type="GO" id="GO:0005886">
    <property type="term" value="C:plasma membrane"/>
    <property type="evidence" value="ECO:0007669"/>
    <property type="project" value="UniProtKB-SubCell"/>
</dbReference>
<dbReference type="PANTHER" id="PTHR43394">
    <property type="entry name" value="ATP-DEPENDENT PERMEASE MDL1, MITOCHONDRIAL"/>
    <property type="match status" value="1"/>
</dbReference>
<dbReference type="InterPro" id="IPR003593">
    <property type="entry name" value="AAA+_ATPase"/>
</dbReference>
<keyword evidence="11" id="KW-1185">Reference proteome</keyword>
<feature type="domain" description="ABC transmembrane type-1" evidence="9">
    <location>
        <begin position="1"/>
        <end position="198"/>
    </location>
</feature>
<proteinExistence type="predicted"/>
<sequence>MKYWEKNSIGDTLIILSEDVSILENLLTTTVSNSIVNIIVITGISIFIIVMDWKCGVLILTMAIVFAIIQKRIGGKIENIVVKMRKSIGEMANFTSETLQNANELQASGYEKLMSHKYRCLNKEVMDSTMKQIKAVTGAQSVGTLFNVLGLLVVIVFGTYQTITNNMTVGTLFVLTVYVQRLYGPIVSLGNSYIEIKNSLPKINKVIDILETPDIIKTGNYIPETDIQGIIEFNNVCFSYNEKDILKNFNLCVQPGEILGVVGKNGIGKSTLFKLILNLCTPNDGEILLDDMEIVEYENEFIREKIGYVGQGGFVISGRLIDILDPQKNSTETKILELMRELQLDITRFDQGLDTYIDENHRNLSGGEYQKIALIRSFIEDRDIYLLDEPTAAIDEKSENEICKIIKEKLKGKTAIIITHRPKILEICDRVIDFAGDQNIKGYI</sequence>